<dbReference type="EMBL" id="JAAXLA010000043">
    <property type="protein sequence ID" value="NMH99856.1"/>
    <property type="molecule type" value="Genomic_DNA"/>
</dbReference>
<sequence>MPRPKVHDESLRLRLLEAAGHTLSTQGLAALSLRRLAAEAGTSTTAVYSLFGGKPGLLKALFDEAFRRLGEHLATVTPTDDPIEDMVALGLAYRDSALADPHFYDVMFTSPKTDLPLDEESVALATAAFEQLLRLVERAVGAGTLRPEADAATVSLALWAMVHGLVSLQLRDFLPPGAGDPKVVFEAAVRANLGGWRARPGPA</sequence>
<feature type="DNA-binding region" description="H-T-H motif" evidence="4">
    <location>
        <begin position="32"/>
        <end position="51"/>
    </location>
</feature>
<evidence type="ECO:0000256" key="4">
    <source>
        <dbReference type="PROSITE-ProRule" id="PRU00335"/>
    </source>
</evidence>
<evidence type="ECO:0000256" key="2">
    <source>
        <dbReference type="ARBA" id="ARBA00023125"/>
    </source>
</evidence>
<dbReference type="Pfam" id="PF13305">
    <property type="entry name" value="TetR_C_33"/>
    <property type="match status" value="1"/>
</dbReference>
<dbReference type="InterPro" id="IPR036271">
    <property type="entry name" value="Tet_transcr_reg_TetR-rel_C_sf"/>
</dbReference>
<evidence type="ECO:0000313" key="7">
    <source>
        <dbReference type="Proteomes" id="UP000820669"/>
    </source>
</evidence>
<keyword evidence="1" id="KW-0805">Transcription regulation</keyword>
<dbReference type="SUPFAM" id="SSF46689">
    <property type="entry name" value="Homeodomain-like"/>
    <property type="match status" value="1"/>
</dbReference>
<reference evidence="6 7" key="1">
    <citation type="submission" date="2020-04" db="EMBL/GenBank/DDBJ databases">
        <authorList>
            <person name="Klaysubun C."/>
            <person name="Duangmal K."/>
            <person name="Lipun K."/>
        </authorList>
    </citation>
    <scope>NUCLEOTIDE SEQUENCE [LARGE SCALE GENOMIC DNA]</scope>
    <source>
        <strain evidence="6 7">K10HN5</strain>
    </source>
</reference>
<keyword evidence="7" id="KW-1185">Reference proteome</keyword>
<dbReference type="InterPro" id="IPR001647">
    <property type="entry name" value="HTH_TetR"/>
</dbReference>
<evidence type="ECO:0000259" key="5">
    <source>
        <dbReference type="PROSITE" id="PS50977"/>
    </source>
</evidence>
<dbReference type="SUPFAM" id="SSF48498">
    <property type="entry name" value="Tetracyclin repressor-like, C-terminal domain"/>
    <property type="match status" value="1"/>
</dbReference>
<dbReference type="PROSITE" id="PS50977">
    <property type="entry name" value="HTH_TETR_2"/>
    <property type="match status" value="1"/>
</dbReference>
<dbReference type="Proteomes" id="UP000820669">
    <property type="component" value="Unassembled WGS sequence"/>
</dbReference>
<accession>A0ABX1SHI6</accession>
<dbReference type="InterPro" id="IPR025996">
    <property type="entry name" value="MT1864/Rv1816-like_C"/>
</dbReference>
<proteinExistence type="predicted"/>
<organism evidence="6 7">
    <name type="scientific">Pseudonocardia acidicola</name>
    <dbReference type="NCBI Taxonomy" id="2724939"/>
    <lineage>
        <taxon>Bacteria</taxon>
        <taxon>Bacillati</taxon>
        <taxon>Actinomycetota</taxon>
        <taxon>Actinomycetes</taxon>
        <taxon>Pseudonocardiales</taxon>
        <taxon>Pseudonocardiaceae</taxon>
        <taxon>Pseudonocardia</taxon>
    </lineage>
</organism>
<protein>
    <submittedName>
        <fullName evidence="6">TetR/AcrR family transcriptional regulator</fullName>
    </submittedName>
</protein>
<comment type="caution">
    <text evidence="6">The sequence shown here is derived from an EMBL/GenBank/DDBJ whole genome shotgun (WGS) entry which is preliminary data.</text>
</comment>
<keyword evidence="3" id="KW-0804">Transcription</keyword>
<dbReference type="InterPro" id="IPR050109">
    <property type="entry name" value="HTH-type_TetR-like_transc_reg"/>
</dbReference>
<dbReference type="PANTHER" id="PTHR30055">
    <property type="entry name" value="HTH-TYPE TRANSCRIPTIONAL REGULATOR RUTR"/>
    <property type="match status" value="1"/>
</dbReference>
<dbReference type="Gene3D" id="1.10.357.10">
    <property type="entry name" value="Tetracycline Repressor, domain 2"/>
    <property type="match status" value="1"/>
</dbReference>
<gene>
    <name evidence="6" type="ORF">HF526_21420</name>
</gene>
<feature type="domain" description="HTH tetR-type" evidence="5">
    <location>
        <begin position="9"/>
        <end position="69"/>
    </location>
</feature>
<name>A0ABX1SHI6_9PSEU</name>
<dbReference type="PANTHER" id="PTHR30055:SF209">
    <property type="entry name" value="POSSIBLE TRANSCRIPTIONAL REGULATORY PROTEIN (PROBABLY TETR-FAMILY)"/>
    <property type="match status" value="1"/>
</dbReference>
<dbReference type="InterPro" id="IPR009057">
    <property type="entry name" value="Homeodomain-like_sf"/>
</dbReference>
<evidence type="ECO:0000256" key="1">
    <source>
        <dbReference type="ARBA" id="ARBA00023015"/>
    </source>
</evidence>
<dbReference type="RefSeq" id="WP_169383331.1">
    <property type="nucleotide sequence ID" value="NZ_JAAXLA010000043.1"/>
</dbReference>
<evidence type="ECO:0000256" key="3">
    <source>
        <dbReference type="ARBA" id="ARBA00023163"/>
    </source>
</evidence>
<dbReference type="Pfam" id="PF00440">
    <property type="entry name" value="TetR_N"/>
    <property type="match status" value="1"/>
</dbReference>
<evidence type="ECO:0000313" key="6">
    <source>
        <dbReference type="EMBL" id="NMH99856.1"/>
    </source>
</evidence>
<keyword evidence="2 4" id="KW-0238">DNA-binding</keyword>